<proteinExistence type="predicted"/>
<dbReference type="STRING" id="1076596.A0U91_08680"/>
<dbReference type="KEGG" id="aper:A0U91_08680"/>
<dbReference type="PANTHER" id="PTHR30432:SF1">
    <property type="entry name" value="DNA-BINDING TRANSCRIPTIONAL DUAL REGULATOR MODE"/>
    <property type="match status" value="1"/>
</dbReference>
<evidence type="ECO:0000313" key="3">
    <source>
        <dbReference type="Proteomes" id="UP000189055"/>
    </source>
</evidence>
<dbReference type="Pfam" id="PF00126">
    <property type="entry name" value="HTH_1"/>
    <property type="match status" value="1"/>
</dbReference>
<dbReference type="InterPro" id="IPR036388">
    <property type="entry name" value="WH-like_DNA-bd_sf"/>
</dbReference>
<dbReference type="InterPro" id="IPR036390">
    <property type="entry name" value="WH_DNA-bd_sf"/>
</dbReference>
<feature type="domain" description="HTH lysR-type" evidence="1">
    <location>
        <begin position="23"/>
        <end position="83"/>
    </location>
</feature>
<dbReference type="EMBL" id="CP014687">
    <property type="protein sequence ID" value="AQT04974.1"/>
    <property type="molecule type" value="Genomic_DNA"/>
</dbReference>
<dbReference type="GO" id="GO:0003700">
    <property type="term" value="F:DNA-binding transcription factor activity"/>
    <property type="evidence" value="ECO:0007669"/>
    <property type="project" value="InterPro"/>
</dbReference>
<dbReference type="Proteomes" id="UP000189055">
    <property type="component" value="Chromosome"/>
</dbReference>
<gene>
    <name evidence="2" type="ORF">A0U91_08680</name>
</gene>
<reference evidence="2 3" key="1">
    <citation type="submission" date="2016-03" db="EMBL/GenBank/DDBJ databases">
        <title>Acetic acid bacteria sequencing.</title>
        <authorList>
            <person name="Brandt J."/>
            <person name="Jakob F."/>
            <person name="Vogel R.F."/>
        </authorList>
    </citation>
    <scope>NUCLEOTIDE SEQUENCE [LARGE SCALE GENOMIC DNA]</scope>
    <source>
        <strain evidence="2 3">TMW2.1084</strain>
    </source>
</reference>
<dbReference type="RefSeq" id="WP_025828710.1">
    <property type="nucleotide sequence ID" value="NZ_CP014687.1"/>
</dbReference>
<name>A0A1U9LEV2_9PROT</name>
<accession>A0A1U9LEV2</accession>
<evidence type="ECO:0000259" key="1">
    <source>
        <dbReference type="Pfam" id="PF00126"/>
    </source>
</evidence>
<dbReference type="AlphaFoldDB" id="A0A1U9LEV2"/>
<evidence type="ECO:0000313" key="2">
    <source>
        <dbReference type="EMBL" id="AQT04974.1"/>
    </source>
</evidence>
<dbReference type="InterPro" id="IPR051815">
    <property type="entry name" value="Molybdate_resp_trans_reg"/>
</dbReference>
<dbReference type="Gene3D" id="1.10.10.10">
    <property type="entry name" value="Winged helix-like DNA-binding domain superfamily/Winged helix DNA-binding domain"/>
    <property type="match status" value="1"/>
</dbReference>
<organism evidence="2 3">
    <name type="scientific">Acetobacter persici</name>
    <dbReference type="NCBI Taxonomy" id="1076596"/>
    <lineage>
        <taxon>Bacteria</taxon>
        <taxon>Pseudomonadati</taxon>
        <taxon>Pseudomonadota</taxon>
        <taxon>Alphaproteobacteria</taxon>
        <taxon>Acetobacterales</taxon>
        <taxon>Acetobacteraceae</taxon>
        <taxon>Acetobacter</taxon>
    </lineage>
</organism>
<sequence>MTERLRLTLRVDADKKPALGHGKIRLLEQLAETGSISAAGRAMGMSYRRTWLLVDSLNQMFREPLVVTRPGGGGGAFLTAEGEAVVRCYRDIEKQAAQVAEAHLAELEKLLTPQTVECP</sequence>
<protein>
    <submittedName>
        <fullName evidence="2">Transcriptional regulator</fullName>
    </submittedName>
</protein>
<dbReference type="SUPFAM" id="SSF46785">
    <property type="entry name" value="Winged helix' DNA-binding domain"/>
    <property type="match status" value="1"/>
</dbReference>
<dbReference type="InterPro" id="IPR000847">
    <property type="entry name" value="LysR_HTH_N"/>
</dbReference>
<dbReference type="GeneID" id="95618020"/>
<dbReference type="PANTHER" id="PTHR30432">
    <property type="entry name" value="TRANSCRIPTIONAL REGULATOR MODE"/>
    <property type="match status" value="1"/>
</dbReference>